<dbReference type="GO" id="GO:0005737">
    <property type="term" value="C:cytoplasm"/>
    <property type="evidence" value="ECO:0007669"/>
    <property type="project" value="TreeGrafter"/>
</dbReference>
<sequence>MADTVLERDRTADAKLGIVDCDIHPGFRSKGELAEYLPEGWKRHARDFGLRWTNPFLGALPYPRLGHGMRQDSYPPGGGAAGSDLDFMREQLLDPLNVEFGMLQPLGPGPYQLNPGLAAALCGAYNDWQVDRWTSKEPRLKGAITIPQEDAAASIKEIEARKDDKGFAQIAVAPRGMEGAGKQRYWPIYELAESLDLPIGMHVAAHGYRPNTGSGWVSFYLEEHHAVSHQVQNTLASMIFEGVFERFPKLKVVLIEGGFAWVAPLLWRMDREWERLKDEVPHLKKKPSDYFRSNVWLTTQPVEEPPKVKRMTDLLRWVGTDRLMFSTDYPHWDFDHPERAFKVGMTDEVKRAIMRDTARAVYNL</sequence>
<name>A0A438AHI9_9RHOB</name>
<dbReference type="InterPro" id="IPR032465">
    <property type="entry name" value="ACMSD"/>
</dbReference>
<dbReference type="GO" id="GO:0016831">
    <property type="term" value="F:carboxy-lyase activity"/>
    <property type="evidence" value="ECO:0007669"/>
    <property type="project" value="InterPro"/>
</dbReference>
<comment type="caution">
    <text evidence="3">The sequence shown here is derived from an EMBL/GenBank/DDBJ whole genome shotgun (WGS) entry which is preliminary data.</text>
</comment>
<evidence type="ECO:0000256" key="1">
    <source>
        <dbReference type="ARBA" id="ARBA00023239"/>
    </source>
</evidence>
<evidence type="ECO:0000259" key="2">
    <source>
        <dbReference type="Pfam" id="PF04909"/>
    </source>
</evidence>
<dbReference type="EMBL" id="RQXX01000003">
    <property type="protein sequence ID" value="RVV98134.1"/>
    <property type="molecule type" value="Genomic_DNA"/>
</dbReference>
<dbReference type="Gene3D" id="3.20.20.140">
    <property type="entry name" value="Metal-dependent hydrolases"/>
    <property type="match status" value="1"/>
</dbReference>
<evidence type="ECO:0000313" key="3">
    <source>
        <dbReference type="EMBL" id="RVV98134.1"/>
    </source>
</evidence>
<dbReference type="InterPro" id="IPR006680">
    <property type="entry name" value="Amidohydro-rel"/>
</dbReference>
<organism evidence="3 4">
    <name type="scientific">Mesobaculum littorinae</name>
    <dbReference type="NCBI Taxonomy" id="2486419"/>
    <lineage>
        <taxon>Bacteria</taxon>
        <taxon>Pseudomonadati</taxon>
        <taxon>Pseudomonadota</taxon>
        <taxon>Alphaproteobacteria</taxon>
        <taxon>Rhodobacterales</taxon>
        <taxon>Roseobacteraceae</taxon>
        <taxon>Mesobaculum</taxon>
    </lineage>
</organism>
<dbReference type="Proteomes" id="UP000285908">
    <property type="component" value="Unassembled WGS sequence"/>
</dbReference>
<keyword evidence="3" id="KW-0378">Hydrolase</keyword>
<dbReference type="SUPFAM" id="SSF51556">
    <property type="entry name" value="Metallo-dependent hydrolases"/>
    <property type="match status" value="1"/>
</dbReference>
<dbReference type="RefSeq" id="WP_127906800.1">
    <property type="nucleotide sequence ID" value="NZ_RQXX01000003.1"/>
</dbReference>
<dbReference type="GO" id="GO:0016787">
    <property type="term" value="F:hydrolase activity"/>
    <property type="evidence" value="ECO:0007669"/>
    <property type="project" value="UniProtKB-KW"/>
</dbReference>
<proteinExistence type="predicted"/>
<dbReference type="AlphaFoldDB" id="A0A438AHI9"/>
<accession>A0A438AHI9</accession>
<dbReference type="GO" id="GO:0019748">
    <property type="term" value="P:secondary metabolic process"/>
    <property type="evidence" value="ECO:0007669"/>
    <property type="project" value="TreeGrafter"/>
</dbReference>
<dbReference type="Pfam" id="PF04909">
    <property type="entry name" value="Amidohydro_2"/>
    <property type="match status" value="1"/>
</dbReference>
<protein>
    <submittedName>
        <fullName evidence="3">Amidohydrolase</fullName>
    </submittedName>
</protein>
<feature type="domain" description="Amidohydrolase-related" evidence="2">
    <location>
        <begin position="20"/>
        <end position="364"/>
    </location>
</feature>
<dbReference type="OrthoDB" id="149172at2"/>
<dbReference type="PANTHER" id="PTHR21240">
    <property type="entry name" value="2-AMINO-3-CARBOXYLMUCONATE-6-SEMIALDEHYDE DECARBOXYLASE"/>
    <property type="match status" value="1"/>
</dbReference>
<reference evidence="3 4" key="1">
    <citation type="submission" date="2018-11" db="EMBL/GenBank/DDBJ databases">
        <title>Mesobaculum littorinae gen. nov., sp. nov., isolated from Littorina scabra that represents a novel genus of the order Rhodobacteraceae.</title>
        <authorList>
            <person name="Li F."/>
        </authorList>
    </citation>
    <scope>NUCLEOTIDE SEQUENCE [LARGE SCALE GENOMIC DNA]</scope>
    <source>
        <strain evidence="3 4">M0103</strain>
    </source>
</reference>
<keyword evidence="1" id="KW-0456">Lyase</keyword>
<evidence type="ECO:0000313" key="4">
    <source>
        <dbReference type="Proteomes" id="UP000285908"/>
    </source>
</evidence>
<keyword evidence="4" id="KW-1185">Reference proteome</keyword>
<gene>
    <name evidence="3" type="ORF">EKE94_11830</name>
</gene>
<dbReference type="InterPro" id="IPR032466">
    <property type="entry name" value="Metal_Hydrolase"/>
</dbReference>
<dbReference type="PANTHER" id="PTHR21240:SF28">
    <property type="entry name" value="ISO-OROTATE DECARBOXYLASE (EUROFUNG)"/>
    <property type="match status" value="1"/>
</dbReference>